<dbReference type="EMBL" id="JGVK01000003">
    <property type="protein sequence ID" value="KEY91647.1"/>
    <property type="molecule type" value="Genomic_DNA"/>
</dbReference>
<feature type="transmembrane region" description="Helical" evidence="2">
    <location>
        <begin position="12"/>
        <end position="29"/>
    </location>
</feature>
<dbReference type="GO" id="GO:0019534">
    <property type="term" value="F:toxin transmembrane transporter activity"/>
    <property type="evidence" value="ECO:0007669"/>
    <property type="project" value="InterPro"/>
</dbReference>
<dbReference type="AlphaFoldDB" id="A0A084CPB8"/>
<dbReference type="eggNOG" id="COG3064">
    <property type="taxonomic scope" value="Bacteria"/>
</dbReference>
<dbReference type="OrthoDB" id="6194496at2"/>
<evidence type="ECO:0000313" key="3">
    <source>
        <dbReference type="EMBL" id="KEY91647.1"/>
    </source>
</evidence>
<dbReference type="GO" id="GO:0016020">
    <property type="term" value="C:membrane"/>
    <property type="evidence" value="ECO:0007669"/>
    <property type="project" value="InterPro"/>
</dbReference>
<dbReference type="GO" id="GO:0043213">
    <property type="term" value="P:bacteriocin transport"/>
    <property type="evidence" value="ECO:0007669"/>
    <property type="project" value="InterPro"/>
</dbReference>
<dbReference type="NCBIfam" id="TIGR02794">
    <property type="entry name" value="tolA_full"/>
    <property type="match status" value="1"/>
</dbReference>
<organism evidence="3 4">
    <name type="scientific">Candidatus Photodesmus blepharonis</name>
    <dbReference type="NCBI Taxonomy" id="1179155"/>
    <lineage>
        <taxon>Bacteria</taxon>
        <taxon>Pseudomonadati</taxon>
        <taxon>Pseudomonadota</taxon>
        <taxon>Gammaproteobacteria</taxon>
        <taxon>Vibrionales</taxon>
        <taxon>Vibrionaceae</taxon>
        <taxon>Candidatus Photodesmus</taxon>
    </lineage>
</organism>
<evidence type="ECO:0000313" key="4">
    <source>
        <dbReference type="Proteomes" id="UP000053784"/>
    </source>
</evidence>
<dbReference type="Gene3D" id="3.30.1150.10">
    <property type="match status" value="1"/>
</dbReference>
<accession>A0A084CPB8</accession>
<protein>
    <submittedName>
        <fullName evidence="3">Protein tolA</fullName>
    </submittedName>
</protein>
<evidence type="ECO:0000256" key="1">
    <source>
        <dbReference type="SAM" id="Coils"/>
    </source>
</evidence>
<dbReference type="Pfam" id="PF06519">
    <property type="entry name" value="TolA"/>
    <property type="match status" value="1"/>
</dbReference>
<reference evidence="3 4" key="1">
    <citation type="submission" date="2014-03" db="EMBL/GenBank/DDBJ databases">
        <title>Selection and divergence in the genomes of co-occurring obligate luminous symbionts with specific hosts.</title>
        <authorList>
            <person name="Hendry T.A."/>
            <person name="de Wet J.R."/>
            <person name="Dunlap P.V."/>
        </authorList>
    </citation>
    <scope>NUCLEOTIDE SEQUENCE [LARGE SCALE GENOMIC DNA]</scope>
    <source>
        <strain evidence="3 4">Ppalp.1</strain>
    </source>
</reference>
<dbReference type="Proteomes" id="UP000053784">
    <property type="component" value="Unassembled WGS sequence"/>
</dbReference>
<evidence type="ECO:0000256" key="2">
    <source>
        <dbReference type="SAM" id="Phobius"/>
    </source>
</evidence>
<gene>
    <name evidence="3" type="primary">tolA</name>
    <name evidence="3" type="ORF">CF67_11010</name>
</gene>
<keyword evidence="2" id="KW-1133">Transmembrane helix</keyword>
<keyword evidence="4" id="KW-1185">Reference proteome</keyword>
<feature type="coiled-coil region" evidence="1">
    <location>
        <begin position="70"/>
        <end position="162"/>
    </location>
</feature>
<sequence length="274" mass="32286">MSTRKRKKDSYIKPVVLSTFFHILFLFLLREESSIVLKPVISNKLQSVVVDQELVKRHAEQIYKERQALIQKEQTYLEQLRKNINKLEKDRENKERVVRNLKRQKKEEMHKIEQQRLIRKKEAEQARIEKEYQRNIDLKTKKKAKKLQVERERREREAALRNIFEELEIEAKQNTSDRARYISNEVDRYGLIYVQLIQKKFLKEESFHGKSCRVHLNLIPTGSGAIVGGLHIIDGYSSLCAAAKRAITQVGTFPLPKEADIVERLKNINLTVVP</sequence>
<name>A0A084CPB8_9GAMM</name>
<dbReference type="STRING" id="1179155.CF67_11010"/>
<keyword evidence="2" id="KW-0472">Membrane</keyword>
<proteinExistence type="predicted"/>
<dbReference type="InterPro" id="IPR014161">
    <property type="entry name" value="Tol-Pal_TolA"/>
</dbReference>
<dbReference type="SUPFAM" id="SSF74653">
    <property type="entry name" value="TolA/TonB C-terminal domain"/>
    <property type="match status" value="1"/>
</dbReference>
<comment type="caution">
    <text evidence="3">The sequence shown here is derived from an EMBL/GenBank/DDBJ whole genome shotgun (WGS) entry which is preliminary data.</text>
</comment>
<keyword evidence="2" id="KW-0812">Transmembrane</keyword>
<keyword evidence="1" id="KW-0175">Coiled coil</keyword>